<feature type="repeat" description="ANK" evidence="3">
    <location>
        <begin position="563"/>
        <end position="595"/>
    </location>
</feature>
<sequence>MRVDDSEDEGAGLNARARAHAHASTTSRTPRAPALGVVNELEGDFSEAFETGTNEDANRPDLYAVLGVKRDATLQEITKAYRKLAAKFHPDRRSGEDDGAFAEVARAYETLRDANKRAFYDSGGAMEEMEVEVEEYLEAFRELFESRFGGDEVATLCRGMSAKELATMPPFPFPRYLFPSGTFPDGLRFEDETTFAVPPKVREFIDENGVDAVTEIAGELASRSRTRKSSSSNARASEEDELKAFIMEAMADELEGLDLDGEDGVLDDVTLAQLMESMRDLAGGLNGLGRDDGDSDSGSDFLPGSPSYGSPSYGSPRFRRQWSQDQSDESNDEREPQLSLGDVSAASTADIRVWIDAAKTGDLLQVMEMFDRDPALVHARSSGIGHSAAHWAAARGHVDVLKFLVDKGGYDLNMLNACDATALHSAAANGREECVRLLLERGARVDIVDEIGETPGDVALRMKNLPQELAQRLVVAQNYPISDVPMFCGACEDVETPVKVNATLQVVHEDEESNGRIVELDRAVQKRWLDAAKAGELEVMKKLYAENEDVLYANGEGTNYGFSGNTALHWAAYNARVDCVRWLCAQGMDPNVTNKGESTAAHSAAGAGRLDSLVALVHECGAEASLANDVHERPIDVARQRGHADCVVLLRDAQSISNLRKEIDRDGACSIKTARAVVQARAASDATCRGLTEKSELLNKAREIAEALPRPIRDVEIKPRPIVRRVS</sequence>
<dbReference type="SMART" id="SM00248">
    <property type="entry name" value="ANK"/>
    <property type="match status" value="4"/>
</dbReference>
<evidence type="ECO:0000256" key="4">
    <source>
        <dbReference type="SAM" id="MobiDB-lite"/>
    </source>
</evidence>
<dbReference type="InterPro" id="IPR036869">
    <property type="entry name" value="J_dom_sf"/>
</dbReference>
<organism evidence="6 7">
    <name type="scientific">Ostreococcus tauri</name>
    <name type="common">Marine green alga</name>
    <dbReference type="NCBI Taxonomy" id="70448"/>
    <lineage>
        <taxon>Eukaryota</taxon>
        <taxon>Viridiplantae</taxon>
        <taxon>Chlorophyta</taxon>
        <taxon>Mamiellophyceae</taxon>
        <taxon>Mamiellales</taxon>
        <taxon>Bathycoccaceae</taxon>
        <taxon>Ostreococcus</taxon>
    </lineage>
</organism>
<dbReference type="InterPro" id="IPR050776">
    <property type="entry name" value="Ank_Repeat/CDKN_Inhibitor"/>
</dbReference>
<name>A0A096P8R3_OSTTA</name>
<dbReference type="Gene3D" id="1.10.287.110">
    <property type="entry name" value="DnaJ domain"/>
    <property type="match status" value="1"/>
</dbReference>
<dbReference type="PANTHER" id="PTHR24201:SF15">
    <property type="entry name" value="ANKYRIN REPEAT DOMAIN-CONTAINING PROTEIN 66"/>
    <property type="match status" value="1"/>
</dbReference>
<keyword evidence="2 3" id="KW-0040">ANK repeat</keyword>
<evidence type="ECO:0000256" key="3">
    <source>
        <dbReference type="PROSITE-ProRule" id="PRU00023"/>
    </source>
</evidence>
<dbReference type="Proteomes" id="UP000009170">
    <property type="component" value="Unassembled WGS sequence"/>
</dbReference>
<dbReference type="Pfam" id="PF00226">
    <property type="entry name" value="DnaJ"/>
    <property type="match status" value="1"/>
</dbReference>
<feature type="compositionally biased region" description="Acidic residues" evidence="4">
    <location>
        <begin position="1"/>
        <end position="10"/>
    </location>
</feature>
<comment type="caution">
    <text evidence="6">The sequence shown here is derived from an EMBL/GenBank/DDBJ whole genome shotgun (WGS) entry which is preliminary data.</text>
</comment>
<reference evidence="7" key="1">
    <citation type="journal article" date="2006" name="Proc. Natl. Acad. Sci. U.S.A.">
        <title>Genome analysis of the smallest free-living eukaryote Ostreococcus tauri unveils many unique features.</title>
        <authorList>
            <person name="Derelle E."/>
            <person name="Ferraz C."/>
            <person name="Rombauts S."/>
            <person name="Rouze P."/>
            <person name="Worden A.Z."/>
            <person name="Robbens S."/>
            <person name="Partensky F."/>
            <person name="Degroeve S."/>
            <person name="Echeynie S."/>
            <person name="Cooke R."/>
            <person name="Saeys Y."/>
            <person name="Wuyts J."/>
            <person name="Jabbari K."/>
            <person name="Bowler C."/>
            <person name="Panaud O."/>
            <person name="Piegu B."/>
            <person name="Ball S.G."/>
            <person name="Ral J.-P."/>
            <person name="Bouget F.-Y."/>
            <person name="Piganeau G."/>
            <person name="De Baets B."/>
            <person name="Picard A."/>
            <person name="Delseny M."/>
            <person name="Demaille J."/>
            <person name="Van de Peer Y."/>
            <person name="Moreau H."/>
        </authorList>
    </citation>
    <scope>NUCLEOTIDE SEQUENCE [LARGE SCALE GENOMIC DNA]</scope>
    <source>
        <strain evidence="7">OTTH 0595 / CCAP 157/2 / RCC745</strain>
    </source>
</reference>
<dbReference type="PANTHER" id="PTHR24201">
    <property type="entry name" value="ANK_REP_REGION DOMAIN-CONTAINING PROTEIN"/>
    <property type="match status" value="1"/>
</dbReference>
<feature type="region of interest" description="Disordered" evidence="4">
    <location>
        <begin position="1"/>
        <end position="34"/>
    </location>
</feature>
<dbReference type="AlphaFoldDB" id="A0A096P8R3"/>
<feature type="repeat" description="ANK" evidence="3">
    <location>
        <begin position="384"/>
        <end position="408"/>
    </location>
</feature>
<dbReference type="InterPro" id="IPR001623">
    <property type="entry name" value="DnaJ_domain"/>
</dbReference>
<evidence type="ECO:0000256" key="2">
    <source>
        <dbReference type="ARBA" id="ARBA00023043"/>
    </source>
</evidence>
<reference evidence="6 7" key="2">
    <citation type="journal article" date="2014" name="BMC Genomics">
        <title>An improved genome of the model marine alga Ostreococcus tauri unfolds by assessing Illumina de novo assemblies.</title>
        <authorList>
            <person name="Blanc-Mathieu R."/>
            <person name="Verhelst B."/>
            <person name="Derelle E."/>
            <person name="Rombauts S."/>
            <person name="Bouget F.Y."/>
            <person name="Carre I."/>
            <person name="Chateau A."/>
            <person name="Eyre-Walker A."/>
            <person name="Grimsley N."/>
            <person name="Moreau H."/>
            <person name="Piegu B."/>
            <person name="Rivals E."/>
            <person name="Schackwitz W."/>
            <person name="Van de Peer Y."/>
            <person name="Piganeau G."/>
        </authorList>
    </citation>
    <scope>NUCLEOTIDE SEQUENCE [LARGE SCALE GENOMIC DNA]</scope>
    <source>
        <strain evidence="7">OTTH 0595 / CCAP 157/2 / RCC745</strain>
    </source>
</reference>
<dbReference type="InterPro" id="IPR002110">
    <property type="entry name" value="Ankyrin_rpt"/>
</dbReference>
<gene>
    <name evidence="6" type="ORF">OT_ostta17g02007</name>
</gene>
<protein>
    <submittedName>
        <fullName evidence="6">Ankyrin repeat</fullName>
    </submittedName>
</protein>
<dbReference type="PRINTS" id="PR00625">
    <property type="entry name" value="JDOMAIN"/>
</dbReference>
<dbReference type="PROSITE" id="PS00636">
    <property type="entry name" value="DNAJ_1"/>
    <property type="match status" value="1"/>
</dbReference>
<dbReference type="PROSITE" id="PS50297">
    <property type="entry name" value="ANK_REP_REGION"/>
    <property type="match status" value="3"/>
</dbReference>
<dbReference type="PROSITE" id="PS50088">
    <property type="entry name" value="ANK_REPEAT"/>
    <property type="match status" value="3"/>
</dbReference>
<dbReference type="EMBL" id="CAID01000017">
    <property type="protein sequence ID" value="CEG00629.1"/>
    <property type="molecule type" value="Genomic_DNA"/>
</dbReference>
<dbReference type="SMART" id="SM00271">
    <property type="entry name" value="DnaJ"/>
    <property type="match status" value="1"/>
</dbReference>
<keyword evidence="1" id="KW-0677">Repeat</keyword>
<dbReference type="SUPFAM" id="SSF46565">
    <property type="entry name" value="Chaperone J-domain"/>
    <property type="match status" value="1"/>
</dbReference>
<feature type="repeat" description="ANK" evidence="3">
    <location>
        <begin position="418"/>
        <end position="450"/>
    </location>
</feature>
<dbReference type="InterPro" id="IPR036770">
    <property type="entry name" value="Ankyrin_rpt-contain_sf"/>
</dbReference>
<dbReference type="RefSeq" id="XP_022840488.1">
    <property type="nucleotide sequence ID" value="XM_022984684.1"/>
</dbReference>
<dbReference type="InterPro" id="IPR018253">
    <property type="entry name" value="DnaJ_domain_CS"/>
</dbReference>
<keyword evidence="7" id="KW-1185">Reference proteome</keyword>
<dbReference type="STRING" id="70448.A0A096P8R3"/>
<dbReference type="SUPFAM" id="SSF48403">
    <property type="entry name" value="Ankyrin repeat"/>
    <property type="match status" value="1"/>
</dbReference>
<evidence type="ECO:0000259" key="5">
    <source>
        <dbReference type="PROSITE" id="PS50076"/>
    </source>
</evidence>
<proteinExistence type="predicted"/>
<evidence type="ECO:0000256" key="1">
    <source>
        <dbReference type="ARBA" id="ARBA00022737"/>
    </source>
</evidence>
<dbReference type="InParanoid" id="A0A096P8R3"/>
<dbReference type="KEGG" id="ota:OT_ostta17g02007"/>
<dbReference type="GeneID" id="9838113"/>
<dbReference type="Gene3D" id="1.25.40.20">
    <property type="entry name" value="Ankyrin repeat-containing domain"/>
    <property type="match status" value="2"/>
</dbReference>
<evidence type="ECO:0000313" key="6">
    <source>
        <dbReference type="EMBL" id="CEG00629.1"/>
    </source>
</evidence>
<dbReference type="PROSITE" id="PS50076">
    <property type="entry name" value="DNAJ_2"/>
    <property type="match status" value="1"/>
</dbReference>
<feature type="domain" description="J" evidence="5">
    <location>
        <begin position="61"/>
        <end position="124"/>
    </location>
</feature>
<dbReference type="Pfam" id="PF12796">
    <property type="entry name" value="Ank_2"/>
    <property type="match status" value="2"/>
</dbReference>
<evidence type="ECO:0000313" key="7">
    <source>
        <dbReference type="Proteomes" id="UP000009170"/>
    </source>
</evidence>
<feature type="compositionally biased region" description="Low complexity" evidence="4">
    <location>
        <begin position="296"/>
        <end position="316"/>
    </location>
</feature>
<accession>A0A096P8R3</accession>
<dbReference type="CDD" id="cd06257">
    <property type="entry name" value="DnaJ"/>
    <property type="match status" value="1"/>
</dbReference>
<dbReference type="OrthoDB" id="552876at2759"/>
<feature type="region of interest" description="Disordered" evidence="4">
    <location>
        <begin position="283"/>
        <end position="342"/>
    </location>
</feature>